<evidence type="ECO:0000313" key="3">
    <source>
        <dbReference type="EMBL" id="WNM22525.1"/>
    </source>
</evidence>
<feature type="transmembrane region" description="Helical" evidence="1">
    <location>
        <begin position="144"/>
        <end position="163"/>
    </location>
</feature>
<dbReference type="EMBL" id="CP134890">
    <property type="protein sequence ID" value="WNM22525.1"/>
    <property type="molecule type" value="Genomic_DNA"/>
</dbReference>
<feature type="transmembrane region" description="Helical" evidence="1">
    <location>
        <begin position="169"/>
        <end position="186"/>
    </location>
</feature>
<feature type="transmembrane region" description="Helical" evidence="1">
    <location>
        <begin position="63"/>
        <end position="88"/>
    </location>
</feature>
<evidence type="ECO:0000313" key="2">
    <source>
        <dbReference type="EMBL" id="WNM18474.1"/>
    </source>
</evidence>
<dbReference type="Pfam" id="PF20108">
    <property type="entry name" value="DUF6498"/>
    <property type="match status" value="1"/>
</dbReference>
<dbReference type="InterPro" id="IPR045466">
    <property type="entry name" value="DUF6498"/>
</dbReference>
<evidence type="ECO:0000256" key="1">
    <source>
        <dbReference type="SAM" id="Phobius"/>
    </source>
</evidence>
<keyword evidence="4" id="KW-1185">Reference proteome</keyword>
<organism evidence="2">
    <name type="scientific">Flavobacterium capsici</name>
    <dbReference type="NCBI Taxonomy" id="3075618"/>
    <lineage>
        <taxon>Bacteria</taxon>
        <taxon>Pseudomonadati</taxon>
        <taxon>Bacteroidota</taxon>
        <taxon>Flavobacteriia</taxon>
        <taxon>Flavobacteriales</taxon>
        <taxon>Flavobacteriaceae</taxon>
        <taxon>Flavobacterium</taxon>
    </lineage>
</organism>
<dbReference type="RefSeq" id="WP_313322414.1">
    <property type="nucleotide sequence ID" value="NZ_CP134878.1"/>
</dbReference>
<name>A0AA96EUC6_9FLAO</name>
<evidence type="ECO:0000313" key="4">
    <source>
        <dbReference type="Proteomes" id="UP001304515"/>
    </source>
</evidence>
<dbReference type="AlphaFoldDB" id="A0AA96EUC6"/>
<sequence>MKQLYKIDILTMLVITLLGIVQGQVTVFYIIYLFWFQELIRTLVDFVCLIWKKNTIRKKFDFIKISFGSFFILFIYVVFIVLLFGFMLNWGNRDLLGKNILVLMFRNWYFNANMLLFFAEYIYFRSKSDNTNLQMPLFSRRHIILHISIILGGLMQLAVVPHFNLENNIWASAMVILPFLLLKIWIDRPEKIKNAIPK</sequence>
<keyword evidence="1" id="KW-1133">Transmembrane helix</keyword>
<feature type="transmembrane region" description="Helical" evidence="1">
    <location>
        <begin position="108"/>
        <end position="124"/>
    </location>
</feature>
<dbReference type="KEGG" id="fcj:RN605_03980"/>
<dbReference type="EMBL" id="CP134878">
    <property type="protein sequence ID" value="WNM18474.1"/>
    <property type="molecule type" value="Genomic_DNA"/>
</dbReference>
<keyword evidence="1" id="KW-0472">Membrane</keyword>
<proteinExistence type="predicted"/>
<reference evidence="2 4" key="1">
    <citation type="submission" date="2023-09" db="EMBL/GenBank/DDBJ databases">
        <title>Flavobacterium sp. a novel bacteria isolate from Pepper rhizosphere.</title>
        <authorList>
            <person name="Peng Y."/>
            <person name="Lee J."/>
        </authorList>
    </citation>
    <scope>NUCLEOTIDE SEQUENCE</scope>
    <source>
        <strain evidence="2">PMR2A8</strain>
        <strain evidence="3 4">PMTSA4</strain>
    </source>
</reference>
<keyword evidence="1" id="KW-0812">Transmembrane</keyword>
<accession>A0AA96EUC6</accession>
<accession>A0AA96F4H1</accession>
<gene>
    <name evidence="3" type="ORF">RN605_03980</name>
    <name evidence="2" type="ORF">RN608_10680</name>
</gene>
<dbReference type="Proteomes" id="UP001304515">
    <property type="component" value="Chromosome"/>
</dbReference>
<protein>
    <submittedName>
        <fullName evidence="2">DUF6498-containing protein</fullName>
    </submittedName>
</protein>